<reference evidence="2" key="2">
    <citation type="submission" date="2022-01" db="EMBL/GenBank/DDBJ databases">
        <authorList>
            <person name="Yamashiro T."/>
            <person name="Shiraishi A."/>
            <person name="Satake H."/>
            <person name="Nakayama K."/>
        </authorList>
    </citation>
    <scope>NUCLEOTIDE SEQUENCE</scope>
</reference>
<feature type="compositionally biased region" description="Polar residues" evidence="1">
    <location>
        <begin position="8"/>
        <end position="20"/>
    </location>
</feature>
<comment type="caution">
    <text evidence="2">The sequence shown here is derived from an EMBL/GenBank/DDBJ whole genome shotgun (WGS) entry which is preliminary data.</text>
</comment>
<protein>
    <submittedName>
        <fullName evidence="2">Uncharacterized protein</fullName>
    </submittedName>
</protein>
<feature type="region of interest" description="Disordered" evidence="1">
    <location>
        <begin position="382"/>
        <end position="414"/>
    </location>
</feature>
<feature type="region of interest" description="Disordered" evidence="1">
    <location>
        <begin position="139"/>
        <end position="158"/>
    </location>
</feature>
<evidence type="ECO:0000313" key="2">
    <source>
        <dbReference type="EMBL" id="GJT98927.1"/>
    </source>
</evidence>
<organism evidence="2 3">
    <name type="scientific">Tanacetum coccineum</name>
    <dbReference type="NCBI Taxonomy" id="301880"/>
    <lineage>
        <taxon>Eukaryota</taxon>
        <taxon>Viridiplantae</taxon>
        <taxon>Streptophyta</taxon>
        <taxon>Embryophyta</taxon>
        <taxon>Tracheophyta</taxon>
        <taxon>Spermatophyta</taxon>
        <taxon>Magnoliopsida</taxon>
        <taxon>eudicotyledons</taxon>
        <taxon>Gunneridae</taxon>
        <taxon>Pentapetalae</taxon>
        <taxon>asterids</taxon>
        <taxon>campanulids</taxon>
        <taxon>Asterales</taxon>
        <taxon>Asteraceae</taxon>
        <taxon>Asteroideae</taxon>
        <taxon>Anthemideae</taxon>
        <taxon>Anthemidinae</taxon>
        <taxon>Tanacetum</taxon>
    </lineage>
</organism>
<evidence type="ECO:0000256" key="1">
    <source>
        <dbReference type="SAM" id="MobiDB-lite"/>
    </source>
</evidence>
<accession>A0ABQ5IFQ1</accession>
<sequence>MDVVGMTFSEQSLSTETAENVQPDRNPKAQNRPFYAACQRANAENVHADRRTNAQSSPFNAACQIGKLILTSMAIVTHGTADARFTFSTRETKLLATHAQNSHTTTKNQIPARSQLKYSTSNAKISPSTRKRSGDFAVDNILDKPDKPALGQTTSSGEKKGLRIIATTSKINPGREDKGKMIVAEPDIPAVGDLTSTDSNKTIEVIVYPYNELVGRANVKNAVLTGLQLSGTSATHYYLNLNIPETYHIKHQPEQLPDTTPFLIVNNQPYEDLNQEIKRNHIPLVTLLEVNPQNYQRVRFTADTTIYRINTQKERYYQKCTTCVECIDNNHGGRRNGRDSQEYWKTVALEKHNKNINKTKSYGSTQSTPMSKKKVVDYLTDDKKNDFKHRNDSHKPTKSLSMASLENEQNQTRN</sequence>
<evidence type="ECO:0000313" key="3">
    <source>
        <dbReference type="Proteomes" id="UP001151760"/>
    </source>
</evidence>
<dbReference type="EMBL" id="BQNB010020720">
    <property type="protein sequence ID" value="GJT98927.1"/>
    <property type="molecule type" value="Genomic_DNA"/>
</dbReference>
<dbReference type="Proteomes" id="UP001151760">
    <property type="component" value="Unassembled WGS sequence"/>
</dbReference>
<reference evidence="2" key="1">
    <citation type="journal article" date="2022" name="Int. J. Mol. Sci.">
        <title>Draft Genome of Tanacetum Coccineum: Genomic Comparison of Closely Related Tanacetum-Family Plants.</title>
        <authorList>
            <person name="Yamashiro T."/>
            <person name="Shiraishi A."/>
            <person name="Nakayama K."/>
            <person name="Satake H."/>
        </authorList>
    </citation>
    <scope>NUCLEOTIDE SEQUENCE</scope>
</reference>
<feature type="region of interest" description="Disordered" evidence="1">
    <location>
        <begin position="99"/>
        <end position="134"/>
    </location>
</feature>
<name>A0ABQ5IFQ1_9ASTR</name>
<feature type="compositionally biased region" description="Polar residues" evidence="1">
    <location>
        <begin position="99"/>
        <end position="128"/>
    </location>
</feature>
<feature type="compositionally biased region" description="Basic and acidic residues" evidence="1">
    <location>
        <begin position="382"/>
        <end position="395"/>
    </location>
</feature>
<gene>
    <name evidence="2" type="ORF">Tco_1094445</name>
</gene>
<feature type="region of interest" description="Disordered" evidence="1">
    <location>
        <begin position="1"/>
        <end position="30"/>
    </location>
</feature>
<proteinExistence type="predicted"/>
<feature type="compositionally biased region" description="Polar residues" evidence="1">
    <location>
        <begin position="398"/>
        <end position="414"/>
    </location>
</feature>
<keyword evidence="3" id="KW-1185">Reference proteome</keyword>